<dbReference type="Pfam" id="PF01370">
    <property type="entry name" value="Epimerase"/>
    <property type="match status" value="1"/>
</dbReference>
<dbReference type="Proteomes" id="UP000278006">
    <property type="component" value="Unassembled WGS sequence"/>
</dbReference>
<dbReference type="SUPFAM" id="SSF51735">
    <property type="entry name" value="NAD(P)-binding Rossmann-fold domains"/>
    <property type="match status" value="1"/>
</dbReference>
<dbReference type="OrthoDB" id="5292533at2"/>
<dbReference type="InterPro" id="IPR051207">
    <property type="entry name" value="ComplexI_NDUFA9_subunit"/>
</dbReference>
<organism evidence="2 3">
    <name type="scientific">Corticibacter populi</name>
    <dbReference type="NCBI Taxonomy" id="1550736"/>
    <lineage>
        <taxon>Bacteria</taxon>
        <taxon>Pseudomonadati</taxon>
        <taxon>Pseudomonadota</taxon>
        <taxon>Betaproteobacteria</taxon>
        <taxon>Burkholderiales</taxon>
        <taxon>Comamonadaceae</taxon>
        <taxon>Corticibacter</taxon>
    </lineage>
</organism>
<feature type="domain" description="NAD-dependent epimerase/dehydratase" evidence="1">
    <location>
        <begin position="3"/>
        <end position="200"/>
    </location>
</feature>
<gene>
    <name evidence="2" type="ORF">D8I35_05825</name>
</gene>
<keyword evidence="3" id="KW-1185">Reference proteome</keyword>
<protein>
    <submittedName>
        <fullName evidence="2">NAD-dependent epimerase/dehydratase family protein</fullName>
    </submittedName>
</protein>
<dbReference type="AlphaFoldDB" id="A0A3M6R028"/>
<evidence type="ECO:0000313" key="3">
    <source>
        <dbReference type="Proteomes" id="UP000278006"/>
    </source>
</evidence>
<dbReference type="PANTHER" id="PTHR12126:SF11">
    <property type="entry name" value="NADH DEHYDROGENASE [UBIQUINONE] 1 ALPHA SUBCOMPLEX SUBUNIT 9, MITOCHONDRIAL"/>
    <property type="match status" value="1"/>
</dbReference>
<proteinExistence type="predicted"/>
<dbReference type="InterPro" id="IPR036291">
    <property type="entry name" value="NAD(P)-bd_dom_sf"/>
</dbReference>
<dbReference type="RefSeq" id="WP_122226713.1">
    <property type="nucleotide sequence ID" value="NZ_RDQO01000001.1"/>
</dbReference>
<name>A0A3M6R028_9BURK</name>
<dbReference type="EMBL" id="RDQO01000001">
    <property type="protein sequence ID" value="RMX08588.1"/>
    <property type="molecule type" value="Genomic_DNA"/>
</dbReference>
<reference evidence="2 3" key="1">
    <citation type="submission" date="2018-10" db="EMBL/GenBank/DDBJ databases">
        <title>Draft genome of Cortibacter populi DSM10536.</title>
        <authorList>
            <person name="Bernier A.-M."/>
            <person name="Bernard K."/>
        </authorList>
    </citation>
    <scope>NUCLEOTIDE SEQUENCE [LARGE SCALE GENOMIC DNA]</scope>
    <source>
        <strain evidence="2 3">DSM 105136</strain>
    </source>
</reference>
<dbReference type="Gene3D" id="3.40.50.720">
    <property type="entry name" value="NAD(P)-binding Rossmann-like Domain"/>
    <property type="match status" value="1"/>
</dbReference>
<comment type="caution">
    <text evidence="2">The sequence shown here is derived from an EMBL/GenBank/DDBJ whole genome shotgun (WGS) entry which is preliminary data.</text>
</comment>
<dbReference type="InterPro" id="IPR001509">
    <property type="entry name" value="Epimerase_deHydtase"/>
</dbReference>
<evidence type="ECO:0000259" key="1">
    <source>
        <dbReference type="Pfam" id="PF01370"/>
    </source>
</evidence>
<accession>A0A3M6R028</accession>
<dbReference type="PANTHER" id="PTHR12126">
    <property type="entry name" value="NADH-UBIQUINONE OXIDOREDUCTASE 39 KDA SUBUNIT-RELATED"/>
    <property type="match status" value="1"/>
</dbReference>
<dbReference type="GO" id="GO:0044877">
    <property type="term" value="F:protein-containing complex binding"/>
    <property type="evidence" value="ECO:0007669"/>
    <property type="project" value="TreeGrafter"/>
</dbReference>
<evidence type="ECO:0000313" key="2">
    <source>
        <dbReference type="EMBL" id="RMX08588.1"/>
    </source>
</evidence>
<sequence>MRVLVCGANGFIGRHVAQALAWHGHQVVHGVARLGPAQQAGREEYHIDFVHDVTEDAWLPRLAGIDAVVNAVGVLRDTRARPAQAVHAAAPAALFGACATAGVRRLIHISALGIEGNPTIYARTKRKAEDALLGLMEARALAGTLVRPSVVFGPGGASSALFLQLARLPLLVLPRVAGQTRIQPVHVLELAEAVAQLLAGEVAGVAATHAPGVLDAVGPQPLSLVDFIASLRRQLGHAPARVWLCPDGPTRLSARLGDWLPVTPWGSEALALLSHDNVGDAQSMAQLLGRAPTHHSQLLRCQGDGRELEVA</sequence>